<feature type="domain" description="UspA" evidence="2">
    <location>
        <begin position="208"/>
        <end position="310"/>
    </location>
</feature>
<feature type="region of interest" description="Disordered" evidence="1">
    <location>
        <begin position="1"/>
        <end position="69"/>
    </location>
</feature>
<feature type="compositionally biased region" description="Basic and acidic residues" evidence="1">
    <location>
        <begin position="21"/>
        <end position="31"/>
    </location>
</feature>
<gene>
    <name evidence="3" type="primary">MPUL0F01200</name>
    <name evidence="3" type="ORF">METSCH_F01200</name>
</gene>
<dbReference type="CDD" id="cd23659">
    <property type="entry name" value="USP_At3g01520-like"/>
    <property type="match status" value="1"/>
</dbReference>
<feature type="compositionally biased region" description="Polar residues" evidence="1">
    <location>
        <begin position="32"/>
        <end position="42"/>
    </location>
</feature>
<dbReference type="STRING" id="2163413.A0A4P6XTQ5"/>
<dbReference type="EMBL" id="CP034461">
    <property type="protein sequence ID" value="QBM90539.1"/>
    <property type="molecule type" value="Genomic_DNA"/>
</dbReference>
<feature type="region of interest" description="Disordered" evidence="1">
    <location>
        <begin position="448"/>
        <end position="510"/>
    </location>
</feature>
<dbReference type="AlphaFoldDB" id="A0A4P6XTQ5"/>
<dbReference type="PANTHER" id="PTHR47815">
    <property type="entry name" value="UNIVERSAL STRESS PROTEIN A FAMILY PROTEIN C25B2.10"/>
    <property type="match status" value="1"/>
</dbReference>
<keyword evidence="4" id="KW-1185">Reference proteome</keyword>
<dbReference type="SUPFAM" id="SSF52402">
    <property type="entry name" value="Adenine nucleotide alpha hydrolases-like"/>
    <property type="match status" value="1"/>
</dbReference>
<accession>A0A4P6XTQ5</accession>
<evidence type="ECO:0000259" key="2">
    <source>
        <dbReference type="Pfam" id="PF00582"/>
    </source>
</evidence>
<dbReference type="Proteomes" id="UP000292447">
    <property type="component" value="Chromosome VI"/>
</dbReference>
<protein>
    <submittedName>
        <fullName evidence="3">Universal stress protein family protein</fullName>
    </submittedName>
</protein>
<reference evidence="4" key="1">
    <citation type="submission" date="2019-03" db="EMBL/GenBank/DDBJ databases">
        <title>Snf2 controls pulcherriminic acid biosynthesis and connects pigmentation and antifungal activity of the yeast Metschnikowia pulcherrima.</title>
        <authorList>
            <person name="Gore-Lloyd D."/>
            <person name="Sumann I."/>
            <person name="Brachmann A.O."/>
            <person name="Schneeberger K."/>
            <person name="Ortiz-Merino R.A."/>
            <person name="Moreno-Beltran M."/>
            <person name="Schlaefli M."/>
            <person name="Kirner P."/>
            <person name="Santos Kron A."/>
            <person name="Wolfe K.H."/>
            <person name="Piel J."/>
            <person name="Ahrens C.H."/>
            <person name="Henk D."/>
            <person name="Freimoser F.M."/>
        </authorList>
    </citation>
    <scope>NUCLEOTIDE SEQUENCE [LARGE SCALE GENOMIC DNA]</scope>
    <source>
        <strain evidence="4">APC 1.2</strain>
    </source>
</reference>
<dbReference type="PANTHER" id="PTHR47815:SF1">
    <property type="entry name" value="UNIVERSAL STRESS PROTEIN A FAMILY PROTEIN C25B2.10"/>
    <property type="match status" value="1"/>
</dbReference>
<name>A0A4P6XTQ5_9ASCO</name>
<dbReference type="InterPro" id="IPR014729">
    <property type="entry name" value="Rossmann-like_a/b/a_fold"/>
</dbReference>
<organism evidence="3 4">
    <name type="scientific">Metschnikowia aff. pulcherrima</name>
    <dbReference type="NCBI Taxonomy" id="2163413"/>
    <lineage>
        <taxon>Eukaryota</taxon>
        <taxon>Fungi</taxon>
        <taxon>Dikarya</taxon>
        <taxon>Ascomycota</taxon>
        <taxon>Saccharomycotina</taxon>
        <taxon>Pichiomycetes</taxon>
        <taxon>Metschnikowiaceae</taxon>
        <taxon>Metschnikowia</taxon>
    </lineage>
</organism>
<proteinExistence type="predicted"/>
<evidence type="ECO:0000313" key="4">
    <source>
        <dbReference type="Proteomes" id="UP000292447"/>
    </source>
</evidence>
<evidence type="ECO:0000313" key="3">
    <source>
        <dbReference type="EMBL" id="QBM90539.1"/>
    </source>
</evidence>
<feature type="region of interest" description="Disordered" evidence="1">
    <location>
        <begin position="151"/>
        <end position="170"/>
    </location>
</feature>
<dbReference type="Gene3D" id="3.40.50.620">
    <property type="entry name" value="HUPs"/>
    <property type="match status" value="1"/>
</dbReference>
<dbReference type="InterPro" id="IPR006016">
    <property type="entry name" value="UspA"/>
</dbReference>
<evidence type="ECO:0000256" key="1">
    <source>
        <dbReference type="SAM" id="MobiDB-lite"/>
    </source>
</evidence>
<dbReference type="Pfam" id="PF00582">
    <property type="entry name" value="Usp"/>
    <property type="match status" value="1"/>
</dbReference>
<sequence length="510" mass="58244">MGLFARSKLPSSKNTVPGSKHVNDLQNDKTKNVSINVETSQESSEEKKDVVSNPEDDLEEASEPKQYAKEKAPVLNKVVVDEPETETMLNTKRNALLYHTLEDLIDLYRSENNSLDLLGRLYYDDYDPDNRQIVERITSFTSLQALARQPASPGFGRPVSETEVKSTTNTLRRPSFERQVSFDTLSDTHHLAITLKVKHPEFKFRRNNKTFLIGFSNDSESLKAVEWAFLEMVISGDTIIVFQVLDEKSYTFVDPSLAEIVLEKLKKLNTHSKRISLVYEVVIGNPQKLLKKAISEYKPAMMIVGTRQYGAAPEPVNHMTPFLSHPQPVRPGQPQPVHPVHSPLHRSIFGKLSTSKYFLQYALVPVILVKPFYTIQETLDRPVDSENYFKDWLANIDISHTREKKKKHIFGMRSPLLLRNLSHTSLTEFMHPNRSHENIHDKLAETLQPHESRGRSLPDMFLFHGSRDSSRSRSRSKPAQMPETDQGLNSALDDRARSRSRSRLSRLFSG</sequence>